<organism evidence="1 2">
    <name type="scientific">Pontibacter cellulosilyticus</name>
    <dbReference type="NCBI Taxonomy" id="1720253"/>
    <lineage>
        <taxon>Bacteria</taxon>
        <taxon>Pseudomonadati</taxon>
        <taxon>Bacteroidota</taxon>
        <taxon>Cytophagia</taxon>
        <taxon>Cytophagales</taxon>
        <taxon>Hymenobacteraceae</taxon>
        <taxon>Pontibacter</taxon>
    </lineage>
</organism>
<name>A0A923SJW2_9BACT</name>
<accession>A0A923SJW2</accession>
<evidence type="ECO:0000313" key="2">
    <source>
        <dbReference type="Proteomes" id="UP000603640"/>
    </source>
</evidence>
<proteinExistence type="predicted"/>
<dbReference type="SUPFAM" id="SSF56925">
    <property type="entry name" value="OMPA-like"/>
    <property type="match status" value="1"/>
</dbReference>
<dbReference type="InterPro" id="IPR011250">
    <property type="entry name" value="OMP/PagP_B-barrel"/>
</dbReference>
<dbReference type="AlphaFoldDB" id="A0A923SJW2"/>
<sequence>MGRSKLPERGLVIVAGGGIAAVKSDICGSPGCNNFGPNASVGAWYKISPYVSLAGGIDYVRLGAEEKDPRRPLNIAFQTEVIEVTGTFVLNLLDSYAGSGKYRSSRKRFVVPYIRGGGGFIYYTATSFPAEANRLEDSQTTYDPERNYPAIAAVIPFGGGLRFRFSDEIAVAGEMIYHITSTDYLDNVGPRLANPGTDHYGVAAIKIMYTPVIKNKIFSRSAQNN</sequence>
<dbReference type="Proteomes" id="UP000603640">
    <property type="component" value="Unassembled WGS sequence"/>
</dbReference>
<protein>
    <submittedName>
        <fullName evidence="1">Outer membrane beta-barrel protein</fullName>
    </submittedName>
</protein>
<comment type="caution">
    <text evidence="1">The sequence shown here is derived from an EMBL/GenBank/DDBJ whole genome shotgun (WGS) entry which is preliminary data.</text>
</comment>
<keyword evidence="2" id="KW-1185">Reference proteome</keyword>
<gene>
    <name evidence="1" type="ORF">H8S84_15810</name>
</gene>
<dbReference type="EMBL" id="JACRVF010000005">
    <property type="protein sequence ID" value="MBC5994314.1"/>
    <property type="molecule type" value="Genomic_DNA"/>
</dbReference>
<evidence type="ECO:0000313" key="1">
    <source>
        <dbReference type="EMBL" id="MBC5994314.1"/>
    </source>
</evidence>
<reference evidence="1" key="1">
    <citation type="submission" date="2020-08" db="EMBL/GenBank/DDBJ databases">
        <title>Pontibacter sp. SD6 16S ribosomal RNA gene Genome sequencing and assembly.</title>
        <authorList>
            <person name="Kang M."/>
        </authorList>
    </citation>
    <scope>NUCLEOTIDE SEQUENCE</scope>
    <source>
        <strain evidence="1">SD6</strain>
    </source>
</reference>